<evidence type="ECO:0000313" key="1">
    <source>
        <dbReference type="EMBL" id="WRP14479.1"/>
    </source>
</evidence>
<sequence>MYPHHHVHYLLAKALVEERVEQAAAERRYREALEYQRRHTRRREPETSLLLGVRQRLLGWLSRRPAL</sequence>
<dbReference type="RefSeq" id="WP_324668810.1">
    <property type="nucleotide sequence ID" value="NZ_CP141614.1"/>
</dbReference>
<evidence type="ECO:0000313" key="2">
    <source>
        <dbReference type="Proteomes" id="UP001333102"/>
    </source>
</evidence>
<dbReference type="EMBL" id="CP141614">
    <property type="protein sequence ID" value="WRP14479.1"/>
    <property type="molecule type" value="Genomic_DNA"/>
</dbReference>
<accession>A0ABZ1BP31</accession>
<name>A0ABZ1BP31_9FIRM</name>
<dbReference type="Proteomes" id="UP001333102">
    <property type="component" value="Chromosome"/>
</dbReference>
<reference evidence="2" key="1">
    <citation type="submission" date="2023-12" db="EMBL/GenBank/DDBJ databases">
        <title>Novel isolates from deep terrestrial aquifers shed light on the physiology and ecology of the class Limnochordia.</title>
        <authorList>
            <person name="Karnachuk O.V."/>
            <person name="Lukina A.P."/>
            <person name="Avakyan M.R."/>
            <person name="Kadnikov V."/>
            <person name="Begmatov S."/>
            <person name="Beletsky A.V."/>
            <person name="Mardanov A.V."/>
            <person name="Ravin N.V."/>
        </authorList>
    </citation>
    <scope>NUCLEOTIDE SEQUENCE [LARGE SCALE GENOMIC DNA]</scope>
    <source>
        <strain evidence="2">LN</strain>
    </source>
</reference>
<gene>
    <name evidence="1" type="ORF">VLY81_13835</name>
</gene>
<keyword evidence="2" id="KW-1185">Reference proteome</keyword>
<protein>
    <submittedName>
        <fullName evidence="1">Uncharacterized protein</fullName>
    </submittedName>
</protein>
<organism evidence="1 2">
    <name type="scientific">Geochorda subterranea</name>
    <dbReference type="NCBI Taxonomy" id="3109564"/>
    <lineage>
        <taxon>Bacteria</taxon>
        <taxon>Bacillati</taxon>
        <taxon>Bacillota</taxon>
        <taxon>Limnochordia</taxon>
        <taxon>Limnochordales</taxon>
        <taxon>Geochordaceae</taxon>
        <taxon>Geochorda</taxon>
    </lineage>
</organism>
<proteinExistence type="predicted"/>